<proteinExistence type="predicted"/>
<gene>
    <name evidence="1" type="ORF">A2U01_0035147</name>
</gene>
<dbReference type="AlphaFoldDB" id="A0A392PPL4"/>
<evidence type="ECO:0000313" key="1">
    <source>
        <dbReference type="EMBL" id="MCI14021.1"/>
    </source>
</evidence>
<comment type="caution">
    <text evidence="1">The sequence shown here is derived from an EMBL/GenBank/DDBJ whole genome shotgun (WGS) entry which is preliminary data.</text>
</comment>
<dbReference type="EMBL" id="LXQA010090619">
    <property type="protein sequence ID" value="MCI14021.1"/>
    <property type="molecule type" value="Genomic_DNA"/>
</dbReference>
<name>A0A392PPL4_9FABA</name>
<reference evidence="1 2" key="1">
    <citation type="journal article" date="2018" name="Front. Plant Sci.">
        <title>Red Clover (Trifolium pratense) and Zigzag Clover (T. medium) - A Picture of Genomic Similarities and Differences.</title>
        <authorList>
            <person name="Dluhosova J."/>
            <person name="Istvanek J."/>
            <person name="Nedelnik J."/>
            <person name="Repkova J."/>
        </authorList>
    </citation>
    <scope>NUCLEOTIDE SEQUENCE [LARGE SCALE GENOMIC DNA]</scope>
    <source>
        <strain evidence="2">cv. 10/8</strain>
        <tissue evidence="1">Leaf</tissue>
    </source>
</reference>
<evidence type="ECO:0000313" key="2">
    <source>
        <dbReference type="Proteomes" id="UP000265520"/>
    </source>
</evidence>
<organism evidence="1 2">
    <name type="scientific">Trifolium medium</name>
    <dbReference type="NCBI Taxonomy" id="97028"/>
    <lineage>
        <taxon>Eukaryota</taxon>
        <taxon>Viridiplantae</taxon>
        <taxon>Streptophyta</taxon>
        <taxon>Embryophyta</taxon>
        <taxon>Tracheophyta</taxon>
        <taxon>Spermatophyta</taxon>
        <taxon>Magnoliopsida</taxon>
        <taxon>eudicotyledons</taxon>
        <taxon>Gunneridae</taxon>
        <taxon>Pentapetalae</taxon>
        <taxon>rosids</taxon>
        <taxon>fabids</taxon>
        <taxon>Fabales</taxon>
        <taxon>Fabaceae</taxon>
        <taxon>Papilionoideae</taxon>
        <taxon>50 kb inversion clade</taxon>
        <taxon>NPAAA clade</taxon>
        <taxon>Hologalegina</taxon>
        <taxon>IRL clade</taxon>
        <taxon>Trifolieae</taxon>
        <taxon>Trifolium</taxon>
    </lineage>
</organism>
<accession>A0A392PPL4</accession>
<dbReference type="Proteomes" id="UP000265520">
    <property type="component" value="Unassembled WGS sequence"/>
</dbReference>
<sequence>HNLSSASQARVSQEVPVTLYDESTRERTTRVMDHMELPILSGDSSVVNMERTTDIPSHASGSGGRPCPVAQKYTGKRTMSCPPGVNRFVVSEPWSLEWLHDHNHGDAGVIFS</sequence>
<evidence type="ECO:0008006" key="3">
    <source>
        <dbReference type="Google" id="ProtNLM"/>
    </source>
</evidence>
<keyword evidence="2" id="KW-1185">Reference proteome</keyword>
<protein>
    <recommendedName>
        <fullName evidence="3">DUF4283 domain protein</fullName>
    </recommendedName>
</protein>
<feature type="non-terminal residue" evidence="1">
    <location>
        <position position="1"/>
    </location>
</feature>